<sequence length="314" mass="36892">MDYKNKSYFQVPGEADRKNAIGSLAGVPIKIKKAIQAIQNEFQKIDAPQQGDWLWDHEELGQPYEQYVSTFEKRIFNKENSNTIYIQPLEQNMGFNKDLKKFCKAFFKDCRVKVRQPIIIQDIPAVQRRINEYTQKLQLNTKDILNYLKTRLPKDAVCMIGITNTDLYPKDEWNFVFGQASLIHGVGVFSFARYLYKSNDILSNTLEDQDTIIYRACKIMVHEISHMFGLRHCIYFKCVMNGCNHQEESYKSPLELCVICLRKLQNNIGFSIIERYEDLIEFSQDRPYFSEIDVPIYEKLKNLIKTAYGPHYQK</sequence>
<keyword evidence="4" id="KW-0479">Metal-binding</keyword>
<name>I7M5W3_TETTS</name>
<dbReference type="EMBL" id="GG662452">
    <property type="protein sequence ID" value="EAR83323.1"/>
    <property type="molecule type" value="Genomic_DNA"/>
</dbReference>
<accession>I7M5W3</accession>
<dbReference type="InterPro" id="IPR012962">
    <property type="entry name" value="Pept_M54_archaemetzincn"/>
</dbReference>
<evidence type="ECO:0000256" key="1">
    <source>
        <dbReference type="ARBA" id="ARBA00001947"/>
    </source>
</evidence>
<dbReference type="CDD" id="cd11375">
    <property type="entry name" value="Peptidase_M54"/>
    <property type="match status" value="1"/>
</dbReference>
<evidence type="ECO:0000313" key="11">
    <source>
        <dbReference type="EMBL" id="EAR83323.1"/>
    </source>
</evidence>
<dbReference type="GO" id="GO:0008237">
    <property type="term" value="F:metallopeptidase activity"/>
    <property type="evidence" value="ECO:0007669"/>
    <property type="project" value="UniProtKB-KW"/>
</dbReference>
<dbReference type="eggNOG" id="ENOG502QVTZ">
    <property type="taxonomic scope" value="Eukaryota"/>
</dbReference>
<reference evidence="12" key="1">
    <citation type="journal article" date="2006" name="PLoS Biol.">
        <title>Macronuclear genome sequence of the ciliate Tetrahymena thermophila, a model eukaryote.</title>
        <authorList>
            <person name="Eisen J.A."/>
            <person name="Coyne R.S."/>
            <person name="Wu M."/>
            <person name="Wu D."/>
            <person name="Thiagarajan M."/>
            <person name="Wortman J.R."/>
            <person name="Badger J.H."/>
            <person name="Ren Q."/>
            <person name="Amedeo P."/>
            <person name="Jones K.M."/>
            <person name="Tallon L.J."/>
            <person name="Delcher A.L."/>
            <person name="Salzberg S.L."/>
            <person name="Silva J.C."/>
            <person name="Haas B.J."/>
            <person name="Majoros W.H."/>
            <person name="Farzad M."/>
            <person name="Carlton J.M."/>
            <person name="Smith R.K. Jr."/>
            <person name="Garg J."/>
            <person name="Pearlman R.E."/>
            <person name="Karrer K.M."/>
            <person name="Sun L."/>
            <person name="Manning G."/>
            <person name="Elde N.C."/>
            <person name="Turkewitz A.P."/>
            <person name="Asai D.J."/>
            <person name="Wilkes D.E."/>
            <person name="Wang Y."/>
            <person name="Cai H."/>
            <person name="Collins K."/>
            <person name="Stewart B.A."/>
            <person name="Lee S.R."/>
            <person name="Wilamowska K."/>
            <person name="Weinberg Z."/>
            <person name="Ruzzo W.L."/>
            <person name="Wloga D."/>
            <person name="Gaertig J."/>
            <person name="Frankel J."/>
            <person name="Tsao C.-C."/>
            <person name="Gorovsky M.A."/>
            <person name="Keeling P.J."/>
            <person name="Waller R.F."/>
            <person name="Patron N.J."/>
            <person name="Cherry J.M."/>
            <person name="Stover N.A."/>
            <person name="Krieger C.J."/>
            <person name="del Toro C."/>
            <person name="Ryder H.F."/>
            <person name="Williamson S.C."/>
            <person name="Barbeau R.A."/>
            <person name="Hamilton E.P."/>
            <person name="Orias E."/>
        </authorList>
    </citation>
    <scope>NUCLEOTIDE SEQUENCE [LARGE SCALE GENOMIC DNA]</scope>
    <source>
        <strain evidence="12">SB210</strain>
    </source>
</reference>
<keyword evidence="5" id="KW-0378">Hydrolase</keyword>
<comment type="similarity">
    <text evidence="2">Belongs to the peptidase M54 family.</text>
</comment>
<dbReference type="InterPro" id="IPR052009">
    <property type="entry name" value="Archaemetzincin"/>
</dbReference>
<dbReference type="PANTHER" id="PTHR32205:SF5">
    <property type="entry name" value="ARCHAEMETZINCIN-2"/>
    <property type="match status" value="1"/>
</dbReference>
<dbReference type="Proteomes" id="UP000009168">
    <property type="component" value="Unassembled WGS sequence"/>
</dbReference>
<evidence type="ECO:0000256" key="7">
    <source>
        <dbReference type="ARBA" id="ARBA00023049"/>
    </source>
</evidence>
<organism evidence="11 12">
    <name type="scientific">Tetrahymena thermophila (strain SB210)</name>
    <dbReference type="NCBI Taxonomy" id="312017"/>
    <lineage>
        <taxon>Eukaryota</taxon>
        <taxon>Sar</taxon>
        <taxon>Alveolata</taxon>
        <taxon>Ciliophora</taxon>
        <taxon>Intramacronucleata</taxon>
        <taxon>Oligohymenophorea</taxon>
        <taxon>Hymenostomatida</taxon>
        <taxon>Tetrahymenina</taxon>
        <taxon>Tetrahymenidae</taxon>
        <taxon>Tetrahymena</taxon>
    </lineage>
</organism>
<evidence type="ECO:0000256" key="6">
    <source>
        <dbReference type="ARBA" id="ARBA00022833"/>
    </source>
</evidence>
<dbReference type="PANTHER" id="PTHR32205">
    <property type="entry name" value="ARCHAEMETZINCIN-2-RELATED"/>
    <property type="match status" value="1"/>
</dbReference>
<keyword evidence="12" id="KW-1185">Reference proteome</keyword>
<evidence type="ECO:0000256" key="9">
    <source>
        <dbReference type="ARBA" id="ARBA00040634"/>
    </source>
</evidence>
<dbReference type="GeneID" id="7836772"/>
<dbReference type="OrthoDB" id="194149at2759"/>
<dbReference type="GO" id="GO:0006508">
    <property type="term" value="P:proteolysis"/>
    <property type="evidence" value="ECO:0007669"/>
    <property type="project" value="UniProtKB-KW"/>
</dbReference>
<dbReference type="InParanoid" id="I7M5W3"/>
<dbReference type="Gene3D" id="3.40.390.10">
    <property type="entry name" value="Collagenase (Catalytic Domain)"/>
    <property type="match status" value="1"/>
</dbReference>
<proteinExistence type="inferred from homology"/>
<dbReference type="RefSeq" id="XP_001030986.1">
    <property type="nucleotide sequence ID" value="XM_001030986.3"/>
</dbReference>
<gene>
    <name evidence="11" type="ORF">TTHERM_00947500</name>
</gene>
<evidence type="ECO:0000313" key="12">
    <source>
        <dbReference type="Proteomes" id="UP000009168"/>
    </source>
</evidence>
<keyword evidence="6" id="KW-0862">Zinc</keyword>
<dbReference type="SUPFAM" id="SSF55486">
    <property type="entry name" value="Metalloproteases ('zincins'), catalytic domain"/>
    <property type="match status" value="1"/>
</dbReference>
<comment type="cofactor">
    <cofactor evidence="1">
        <name>Zn(2+)</name>
        <dbReference type="ChEBI" id="CHEBI:29105"/>
    </cofactor>
</comment>
<evidence type="ECO:0000256" key="2">
    <source>
        <dbReference type="ARBA" id="ARBA00006954"/>
    </source>
</evidence>
<comment type="function">
    <text evidence="8">Probable zinc metalloprotease.</text>
</comment>
<dbReference type="InterPro" id="IPR024079">
    <property type="entry name" value="MetalloPept_cat_dom_sf"/>
</dbReference>
<dbReference type="OMA" id="NARFMYP"/>
<keyword evidence="7" id="KW-0482">Metalloprotease</keyword>
<dbReference type="KEGG" id="tet:TTHERM_00947500"/>
<evidence type="ECO:0000256" key="10">
    <source>
        <dbReference type="ARBA" id="ARBA00043240"/>
    </source>
</evidence>
<protein>
    <recommendedName>
        <fullName evidence="9">Archaemetzincin-2</fullName>
    </recommendedName>
    <alternativeName>
        <fullName evidence="10">Archeobacterial metalloproteinase-like protein 2</fullName>
    </alternativeName>
</protein>
<evidence type="ECO:0000256" key="3">
    <source>
        <dbReference type="ARBA" id="ARBA00022670"/>
    </source>
</evidence>
<dbReference type="HOGENOM" id="CLU_029710_1_0_1"/>
<evidence type="ECO:0000256" key="8">
    <source>
        <dbReference type="ARBA" id="ARBA00024316"/>
    </source>
</evidence>
<keyword evidence="3" id="KW-0645">Protease</keyword>
<evidence type="ECO:0000256" key="5">
    <source>
        <dbReference type="ARBA" id="ARBA00022801"/>
    </source>
</evidence>
<dbReference type="GO" id="GO:0046872">
    <property type="term" value="F:metal ion binding"/>
    <property type="evidence" value="ECO:0007669"/>
    <property type="project" value="UniProtKB-KW"/>
</dbReference>
<dbReference type="Pfam" id="PF07998">
    <property type="entry name" value="Peptidase_M54"/>
    <property type="match status" value="1"/>
</dbReference>
<dbReference type="AlphaFoldDB" id="I7M5W3"/>
<evidence type="ECO:0000256" key="4">
    <source>
        <dbReference type="ARBA" id="ARBA00022723"/>
    </source>
</evidence>